<dbReference type="RefSeq" id="XP_007926727.1">
    <property type="nucleotide sequence ID" value="XM_007928536.1"/>
</dbReference>
<dbReference type="AlphaFoldDB" id="M2Z115"/>
<organism evidence="2 3">
    <name type="scientific">Pseudocercospora fijiensis (strain CIRAD86)</name>
    <name type="common">Black leaf streak disease fungus</name>
    <name type="synonym">Mycosphaerella fijiensis</name>
    <dbReference type="NCBI Taxonomy" id="383855"/>
    <lineage>
        <taxon>Eukaryota</taxon>
        <taxon>Fungi</taxon>
        <taxon>Dikarya</taxon>
        <taxon>Ascomycota</taxon>
        <taxon>Pezizomycotina</taxon>
        <taxon>Dothideomycetes</taxon>
        <taxon>Dothideomycetidae</taxon>
        <taxon>Mycosphaerellales</taxon>
        <taxon>Mycosphaerellaceae</taxon>
        <taxon>Pseudocercospora</taxon>
    </lineage>
</organism>
<dbReference type="KEGG" id="pfj:MYCFIDRAFT_174964"/>
<dbReference type="STRING" id="383855.M2Z115"/>
<dbReference type="VEuPathDB" id="FungiDB:MYCFIDRAFT_174964"/>
<dbReference type="HOGENOM" id="CLU_294251_0_0_1"/>
<dbReference type="EMBL" id="KB446558">
    <property type="protein sequence ID" value="EME83535.1"/>
    <property type="molecule type" value="Genomic_DNA"/>
</dbReference>
<feature type="region of interest" description="Disordered" evidence="1">
    <location>
        <begin position="752"/>
        <end position="776"/>
    </location>
</feature>
<sequence>MSLIVVPPYISSNAEPRIPHMPLTARAERQSRLSLCSIFAWLQYDCQMAVTCPLCMTNAVGLETKSDGFGYYRLITLAGQDRALERSDSAATKLPTMNISQTSLLLCSPKAELASEQEGKDCDTSSEQLLIPTGSLRVLYQAIWHHAALLIQHSTSAIHITRPLRKGLLWKSTAIPAPLKSFRYYQPKAISVSPSNSSTMQFITTTILLSLSAAVMSAPAAAPDAAPNAAAEAVPVAFAAPAAAPEPVLTGLFERRANARHVLVRQPLEYLMPRNLANLSSICTMPSRQARQVQLLHQDRTGRLGQRKFFIIASIILLLCNVLNGNTISVPVTLSVLSSLEPGSHETTRDGHDVDDDMYDLDTPWLASLFSREKHVRSALRARIVNSVEVLLPCASQYREVVFGRFVAVSAAMHQATCVPDHAMTRIHLGRATARGLAPSLGVEKTAESQSLNATAGISHFQCLSPPSEFVPLHQPPPSSNYYCGIQLPRPGTPSQLTNRHHHLAHHTPPPSASIDPSNPWTDTTPTYFVYRDIPAGEPFDPTSPLLFFPPKGSDELFDALRLAFPHLKTHSERLRDAIIKYLLEERHDEQTQVSPAPAPAMDMSVAWPSVSSSGSASMLSSPEMLDMSTPAYSPQPTAPQLTRQASVATSSQQSPPSLDQMTNVFSLSTSTLPKQRVRRKMTEAEKVEYRKRRCEGINNLAGPSSSEMFMLRRRIPRQDVKVKSEGHDVPASNPMFRRTWCIGHNDSLGSLSPGANGGAYPRLETNNPSSAFGKKGSEIERAQGPASYPANRNQHPDRHRLAEAAQSAITKSSRGTIIQSDSKTIDRNLSATANVTYPVTVDKKRDTKREKDHFGRSDANTNLMLDQFQVKERTKDYFGRLAIQAGLEFALLAILANYVNASILLLAFLVPVIPTSMGYGIVQCSEINSAWLPNWHALAGDGKGKWMKGLMYPFTSSLASRSIPGHSVCFELMRYCFLFISCTKNELTITPQPSRIYPTPPVSFQTLLQDSNPALVPSARALSEDHLNPS</sequence>
<reference evidence="2 3" key="1">
    <citation type="journal article" date="2012" name="PLoS Pathog.">
        <title>Diverse lifestyles and strategies of plant pathogenesis encoded in the genomes of eighteen Dothideomycetes fungi.</title>
        <authorList>
            <person name="Ohm R.A."/>
            <person name="Feau N."/>
            <person name="Henrissat B."/>
            <person name="Schoch C.L."/>
            <person name="Horwitz B.A."/>
            <person name="Barry K.W."/>
            <person name="Condon B.J."/>
            <person name="Copeland A.C."/>
            <person name="Dhillon B."/>
            <person name="Glaser F."/>
            <person name="Hesse C.N."/>
            <person name="Kosti I."/>
            <person name="LaButti K."/>
            <person name="Lindquist E.A."/>
            <person name="Lucas S."/>
            <person name="Salamov A.A."/>
            <person name="Bradshaw R.E."/>
            <person name="Ciuffetti L."/>
            <person name="Hamelin R.C."/>
            <person name="Kema G.H.J."/>
            <person name="Lawrence C."/>
            <person name="Scott J.A."/>
            <person name="Spatafora J.W."/>
            <person name="Turgeon B.G."/>
            <person name="de Wit P.J.G.M."/>
            <person name="Zhong S."/>
            <person name="Goodwin S.B."/>
            <person name="Grigoriev I.V."/>
        </authorList>
    </citation>
    <scope>NUCLEOTIDE SEQUENCE [LARGE SCALE GENOMIC DNA]</scope>
    <source>
        <strain evidence="2 3">CIRAD86</strain>
    </source>
</reference>
<keyword evidence="3" id="KW-1185">Reference proteome</keyword>
<dbReference type="eggNOG" id="ENOG502R8N6">
    <property type="taxonomic scope" value="Eukaryota"/>
</dbReference>
<accession>M2Z115</accession>
<feature type="region of interest" description="Disordered" evidence="1">
    <location>
        <begin position="618"/>
        <end position="662"/>
    </location>
</feature>
<name>M2Z115_PSEFD</name>
<feature type="compositionally biased region" description="Polar residues" evidence="1">
    <location>
        <begin position="631"/>
        <end position="662"/>
    </location>
</feature>
<evidence type="ECO:0000313" key="2">
    <source>
        <dbReference type="EMBL" id="EME83535.1"/>
    </source>
</evidence>
<protein>
    <submittedName>
        <fullName evidence="2">Uncharacterized protein</fullName>
    </submittedName>
</protein>
<dbReference type="OrthoDB" id="3794485at2759"/>
<dbReference type="GeneID" id="19333282"/>
<evidence type="ECO:0000256" key="1">
    <source>
        <dbReference type="SAM" id="MobiDB-lite"/>
    </source>
</evidence>
<dbReference type="Proteomes" id="UP000016932">
    <property type="component" value="Unassembled WGS sequence"/>
</dbReference>
<proteinExistence type="predicted"/>
<evidence type="ECO:0000313" key="3">
    <source>
        <dbReference type="Proteomes" id="UP000016932"/>
    </source>
</evidence>
<feature type="region of interest" description="Disordered" evidence="1">
    <location>
        <begin position="494"/>
        <end position="519"/>
    </location>
</feature>
<gene>
    <name evidence="2" type="ORF">MYCFIDRAFT_174964</name>
</gene>